<evidence type="ECO:0000313" key="18">
    <source>
        <dbReference type="Proteomes" id="UP000285301"/>
    </source>
</evidence>
<dbReference type="InterPro" id="IPR024571">
    <property type="entry name" value="ERAP1-like_C_dom"/>
</dbReference>
<feature type="binding site" evidence="10">
    <location>
        <position position="333"/>
    </location>
    <ligand>
        <name>Zn(2+)</name>
        <dbReference type="ChEBI" id="CHEBI:29105"/>
        <note>catalytic</note>
    </ligand>
</feature>
<dbReference type="InterPro" id="IPR027268">
    <property type="entry name" value="Peptidase_M4/M1_CTD_sf"/>
</dbReference>
<feature type="domain" description="ERAP1-like C-terminal" evidence="15">
    <location>
        <begin position="529"/>
        <end position="826"/>
    </location>
</feature>
<dbReference type="GO" id="GO:0005615">
    <property type="term" value="C:extracellular space"/>
    <property type="evidence" value="ECO:0007669"/>
    <property type="project" value="TreeGrafter"/>
</dbReference>
<dbReference type="GO" id="GO:0042277">
    <property type="term" value="F:peptide binding"/>
    <property type="evidence" value="ECO:0007669"/>
    <property type="project" value="TreeGrafter"/>
</dbReference>
<name>A0A3S3PBF4_9ACAR</name>
<evidence type="ECO:0000259" key="14">
    <source>
        <dbReference type="Pfam" id="PF01433"/>
    </source>
</evidence>
<feature type="active site" description="Proton acceptor" evidence="9">
    <location>
        <position position="311"/>
    </location>
</feature>
<evidence type="ECO:0000256" key="9">
    <source>
        <dbReference type="PIRSR" id="PIRSR634016-1"/>
    </source>
</evidence>
<keyword evidence="6 12" id="KW-0378">Hydrolase</keyword>
<dbReference type="GO" id="GO:0008270">
    <property type="term" value="F:zinc ion binding"/>
    <property type="evidence" value="ECO:0007669"/>
    <property type="project" value="UniProtKB-UniRule"/>
</dbReference>
<keyword evidence="3 12" id="KW-0031">Aminopeptidase</keyword>
<keyword evidence="8 12" id="KW-0482">Metalloprotease</keyword>
<proteinExistence type="inferred from homology"/>
<feature type="domain" description="Peptidase M1 membrane alanine aminopeptidase" evidence="14">
    <location>
        <begin position="238"/>
        <end position="455"/>
    </location>
</feature>
<evidence type="ECO:0000256" key="8">
    <source>
        <dbReference type="ARBA" id="ARBA00023049"/>
    </source>
</evidence>
<evidence type="ECO:0000256" key="3">
    <source>
        <dbReference type="ARBA" id="ARBA00022438"/>
    </source>
</evidence>
<dbReference type="Gene3D" id="2.60.40.1910">
    <property type="match status" value="1"/>
</dbReference>
<comment type="cofactor">
    <cofactor evidence="10 12">
        <name>Zn(2+)</name>
        <dbReference type="ChEBI" id="CHEBI:29105"/>
    </cofactor>
    <text evidence="10 12">Binds 1 zinc ion per subunit.</text>
</comment>
<evidence type="ECO:0000256" key="11">
    <source>
        <dbReference type="PIRSR" id="PIRSR634016-4"/>
    </source>
</evidence>
<dbReference type="InterPro" id="IPR050344">
    <property type="entry name" value="Peptidase_M1_aminopeptidases"/>
</dbReference>
<dbReference type="Pfam" id="PF01433">
    <property type="entry name" value="Peptidase_M1"/>
    <property type="match status" value="1"/>
</dbReference>
<dbReference type="Pfam" id="PF17900">
    <property type="entry name" value="Peptidase_M1_N"/>
    <property type="match status" value="1"/>
</dbReference>
<dbReference type="InterPro" id="IPR042097">
    <property type="entry name" value="Aminopeptidase_N-like_N_sf"/>
</dbReference>
<dbReference type="CDD" id="cd09601">
    <property type="entry name" value="M1_APN-Q_like"/>
    <property type="match status" value="1"/>
</dbReference>
<feature type="domain" description="Aminopeptidase N-like N-terminal" evidence="16">
    <location>
        <begin position="24"/>
        <end position="204"/>
    </location>
</feature>
<dbReference type="GO" id="GO:0005737">
    <property type="term" value="C:cytoplasm"/>
    <property type="evidence" value="ECO:0007669"/>
    <property type="project" value="TreeGrafter"/>
</dbReference>
<keyword evidence="13" id="KW-0732">Signal</keyword>
<dbReference type="GO" id="GO:0043171">
    <property type="term" value="P:peptide catabolic process"/>
    <property type="evidence" value="ECO:0007669"/>
    <property type="project" value="TreeGrafter"/>
</dbReference>
<dbReference type="Gene3D" id="1.25.50.20">
    <property type="match status" value="1"/>
</dbReference>
<dbReference type="InterPro" id="IPR014782">
    <property type="entry name" value="Peptidase_M1_dom"/>
</dbReference>
<dbReference type="Gene3D" id="2.60.40.1730">
    <property type="entry name" value="tricorn interacting facor f3 domain"/>
    <property type="match status" value="1"/>
</dbReference>
<evidence type="ECO:0000256" key="12">
    <source>
        <dbReference type="RuleBase" id="RU364040"/>
    </source>
</evidence>
<dbReference type="Gene3D" id="1.10.390.10">
    <property type="entry name" value="Neutral Protease Domain 2"/>
    <property type="match status" value="1"/>
</dbReference>
<protein>
    <recommendedName>
        <fullName evidence="12">Aminopeptidase</fullName>
        <ecNumber evidence="12">3.4.11.-</ecNumber>
    </recommendedName>
</protein>
<comment type="caution">
    <text evidence="17">The sequence shown here is derived from an EMBL/GenBank/DDBJ whole genome shotgun (WGS) entry which is preliminary data.</text>
</comment>
<dbReference type="FunFam" id="1.10.390.10:FF:000006">
    <property type="entry name" value="Puromycin-sensitive aminopeptidase"/>
    <property type="match status" value="1"/>
</dbReference>
<evidence type="ECO:0000256" key="7">
    <source>
        <dbReference type="ARBA" id="ARBA00022833"/>
    </source>
</evidence>
<dbReference type="GO" id="GO:0005886">
    <property type="term" value="C:plasma membrane"/>
    <property type="evidence" value="ECO:0007669"/>
    <property type="project" value="UniProtKB-SubCell"/>
</dbReference>
<dbReference type="SUPFAM" id="SSF55486">
    <property type="entry name" value="Metalloproteases ('zincins'), catalytic domain"/>
    <property type="match status" value="1"/>
</dbReference>
<keyword evidence="5 10" id="KW-0479">Metal-binding</keyword>
<sequence>MMLLFALLFSAVESVEKERLLDVKPENYDLTFMPNFENFTFFGSEEISVKIVKPTKFIEINCKEIVIHNALFHQSSDEYLANVSYDKERETATLEFENAVSSFGVLKLNFTGFLNDEFRGFSRIFFDDIQRYGAVTHFEPEWARKAFPCFDDPSLKATFQISVIVPQEMTALSNMPIASSEPYNENTTLKKVSFEITPPMSTYLAALAIGYYDYVERMHGEKPIRIYTFVGKAKQVEFAADVALRAIQYFEQLLDISYTLPKLDFVTIHNFTIGGMENWGLITILADAIIFEKNETSFKNIRRSVDIVAHEIAHQWTGNLVTMSLWSQIWLNEGFTSFLSSKCVFSLFPQWKKVDTTFNDVLAVGFDADGLESSHPIVFEMKSKSNLSSYFDAITYKKGESIIRMMSKIIGEKTFFKGLRLYLKRHQFGNAEVNDLWIALEQVSKKPIGEIMNSWVHQKNYPLVEVTKSQSQFCLKISQKAFVINGQLSEKNKKLKWHIPIVYKTASDNQMKWMLLSNMFGYICERDEIILNYGAFGFYRTKYTLKMYKKTLYELVKQKQLSRENRFIIQNDLFAVTKAGDISTDDYLKFLTAYRAENDAVVVQSIDNSLSEIDLILSNTELENGFHNFTIQLLKPTLNSIGLTPNDGDDLNTLLLRAIIFKRLGLFHESSVVKEAKREFEEYLSGNKKIENNLRQAVFCTIASNSNDEEFDALFELFKNISYKRFEVRNDLTQCIGYTQKEIQINKVLQLCLTDQVNTKEAMAIIQAIASSSKGRQLAYNLLVKDEKVKEKLQKSKKFISFIPALYKQFSSVEKAIEFEEGFKEIIASSKASNLETMRTRAALLLHSESDLSGYLRKFQ</sequence>
<evidence type="ECO:0000256" key="1">
    <source>
        <dbReference type="ARBA" id="ARBA00004609"/>
    </source>
</evidence>
<evidence type="ECO:0000256" key="6">
    <source>
        <dbReference type="ARBA" id="ARBA00022801"/>
    </source>
</evidence>
<reference evidence="17 18" key="1">
    <citation type="journal article" date="2018" name="Gigascience">
        <title>Genomes of trombidid mites reveal novel predicted allergens and laterally-transferred genes associated with secondary metabolism.</title>
        <authorList>
            <person name="Dong X."/>
            <person name="Chaisiri K."/>
            <person name="Xia D."/>
            <person name="Armstrong S.D."/>
            <person name="Fang Y."/>
            <person name="Donnelly M.J."/>
            <person name="Kadowaki T."/>
            <person name="McGarry J.W."/>
            <person name="Darby A.C."/>
            <person name="Makepeace B.L."/>
        </authorList>
    </citation>
    <scope>NUCLEOTIDE SEQUENCE [LARGE SCALE GENOMIC DNA]</scope>
    <source>
        <strain evidence="17">UoL-WK</strain>
    </source>
</reference>
<dbReference type="PANTHER" id="PTHR11533:SF174">
    <property type="entry name" value="PUROMYCIN-SENSITIVE AMINOPEPTIDASE-RELATED"/>
    <property type="match status" value="1"/>
</dbReference>
<organism evidence="17 18">
    <name type="scientific">Dinothrombium tinctorium</name>
    <dbReference type="NCBI Taxonomy" id="1965070"/>
    <lineage>
        <taxon>Eukaryota</taxon>
        <taxon>Metazoa</taxon>
        <taxon>Ecdysozoa</taxon>
        <taxon>Arthropoda</taxon>
        <taxon>Chelicerata</taxon>
        <taxon>Arachnida</taxon>
        <taxon>Acari</taxon>
        <taxon>Acariformes</taxon>
        <taxon>Trombidiformes</taxon>
        <taxon>Prostigmata</taxon>
        <taxon>Anystina</taxon>
        <taxon>Parasitengona</taxon>
        <taxon>Trombidioidea</taxon>
        <taxon>Trombidiidae</taxon>
        <taxon>Dinothrombium</taxon>
    </lineage>
</organism>
<dbReference type="EMBL" id="NCKU01005021">
    <property type="protein sequence ID" value="RWS05110.1"/>
    <property type="molecule type" value="Genomic_DNA"/>
</dbReference>
<dbReference type="InterPro" id="IPR034016">
    <property type="entry name" value="M1_APN-typ"/>
</dbReference>
<dbReference type="OrthoDB" id="10031169at2759"/>
<evidence type="ECO:0000259" key="15">
    <source>
        <dbReference type="Pfam" id="PF11838"/>
    </source>
</evidence>
<dbReference type="EC" id="3.4.11.-" evidence="12"/>
<keyword evidence="18" id="KW-1185">Reference proteome</keyword>
<evidence type="ECO:0000313" key="17">
    <source>
        <dbReference type="EMBL" id="RWS05110.1"/>
    </source>
</evidence>
<feature type="site" description="Transition state stabilizer" evidence="11">
    <location>
        <position position="396"/>
    </location>
</feature>
<dbReference type="PANTHER" id="PTHR11533">
    <property type="entry name" value="PROTEASE M1 ZINC METALLOPROTEASE"/>
    <property type="match status" value="1"/>
</dbReference>
<feature type="chain" id="PRO_5018697145" description="Aminopeptidase" evidence="13">
    <location>
        <begin position="18"/>
        <end position="860"/>
    </location>
</feature>
<comment type="subcellular location">
    <subcellularLocation>
        <location evidence="1">Cell membrane</location>
        <topology evidence="1">Lipid-anchor</topology>
        <topology evidence="1">GPI-anchor</topology>
    </subcellularLocation>
</comment>
<evidence type="ECO:0000256" key="2">
    <source>
        <dbReference type="ARBA" id="ARBA00010136"/>
    </source>
</evidence>
<dbReference type="Pfam" id="PF11838">
    <property type="entry name" value="ERAP1_C"/>
    <property type="match status" value="1"/>
</dbReference>
<feature type="signal peptide" evidence="13">
    <location>
        <begin position="1"/>
        <end position="17"/>
    </location>
</feature>
<accession>A0A3S3PBF4</accession>
<feature type="binding site" evidence="10">
    <location>
        <position position="310"/>
    </location>
    <ligand>
        <name>Zn(2+)</name>
        <dbReference type="ChEBI" id="CHEBI:29105"/>
        <note>catalytic</note>
    </ligand>
</feature>
<evidence type="ECO:0000256" key="5">
    <source>
        <dbReference type="ARBA" id="ARBA00022723"/>
    </source>
</evidence>
<comment type="similarity">
    <text evidence="2 12">Belongs to the peptidase M1 family.</text>
</comment>
<evidence type="ECO:0000256" key="10">
    <source>
        <dbReference type="PIRSR" id="PIRSR634016-3"/>
    </source>
</evidence>
<feature type="binding site" evidence="10">
    <location>
        <position position="314"/>
    </location>
    <ligand>
        <name>Zn(2+)</name>
        <dbReference type="ChEBI" id="CHEBI:29105"/>
        <note>catalytic</note>
    </ligand>
</feature>
<dbReference type="SUPFAM" id="SSF63737">
    <property type="entry name" value="Leukotriene A4 hydrolase N-terminal domain"/>
    <property type="match status" value="1"/>
</dbReference>
<dbReference type="PRINTS" id="PR00756">
    <property type="entry name" value="ALADIPTASE"/>
</dbReference>
<dbReference type="InterPro" id="IPR045357">
    <property type="entry name" value="Aminopeptidase_N-like_N"/>
</dbReference>
<dbReference type="AlphaFoldDB" id="A0A3S3PBF4"/>
<evidence type="ECO:0000256" key="4">
    <source>
        <dbReference type="ARBA" id="ARBA00022670"/>
    </source>
</evidence>
<dbReference type="InterPro" id="IPR001930">
    <property type="entry name" value="Peptidase_M1"/>
</dbReference>
<evidence type="ECO:0000256" key="13">
    <source>
        <dbReference type="SAM" id="SignalP"/>
    </source>
</evidence>
<dbReference type="GO" id="GO:0070006">
    <property type="term" value="F:metalloaminopeptidase activity"/>
    <property type="evidence" value="ECO:0007669"/>
    <property type="project" value="TreeGrafter"/>
</dbReference>
<dbReference type="GO" id="GO:0006508">
    <property type="term" value="P:proteolysis"/>
    <property type="evidence" value="ECO:0007669"/>
    <property type="project" value="UniProtKB-KW"/>
</dbReference>
<evidence type="ECO:0000259" key="16">
    <source>
        <dbReference type="Pfam" id="PF17900"/>
    </source>
</evidence>
<dbReference type="STRING" id="1965070.A0A3S3PBF4"/>
<keyword evidence="4 12" id="KW-0645">Protease</keyword>
<keyword evidence="7 10" id="KW-0862">Zinc</keyword>
<dbReference type="Proteomes" id="UP000285301">
    <property type="component" value="Unassembled WGS sequence"/>
</dbReference>
<gene>
    <name evidence="17" type="ORF">B4U79_06774</name>
</gene>